<name>A0ABT9J5T4_9BACL</name>
<dbReference type="Proteomes" id="UP001231941">
    <property type="component" value="Unassembled WGS sequence"/>
</dbReference>
<dbReference type="RefSeq" id="WP_305993623.1">
    <property type="nucleotide sequence ID" value="NZ_JAVAMP010000013.1"/>
</dbReference>
<dbReference type="EMBL" id="JAVAMP010000013">
    <property type="protein sequence ID" value="MDP5276314.1"/>
    <property type="molecule type" value="Genomic_DNA"/>
</dbReference>
<protein>
    <submittedName>
        <fullName evidence="1">Transcriptional regulator</fullName>
    </submittedName>
</protein>
<keyword evidence="2" id="KW-1185">Reference proteome</keyword>
<accession>A0ABT9J5T4</accession>
<proteinExistence type="predicted"/>
<sequence length="77" mass="9132">MLGAWGKTGRKRTRLGKWLDKKKITQIQFSKEANIHRHTMSNLCNDDDFMPQQKTRDKVIKHAKKIDPKVREKDLWG</sequence>
<evidence type="ECO:0000313" key="1">
    <source>
        <dbReference type="EMBL" id="MDP5276314.1"/>
    </source>
</evidence>
<evidence type="ECO:0000313" key="2">
    <source>
        <dbReference type="Proteomes" id="UP001231941"/>
    </source>
</evidence>
<comment type="caution">
    <text evidence="1">The sequence shown here is derived from an EMBL/GenBank/DDBJ whole genome shotgun (WGS) entry which is preliminary data.</text>
</comment>
<gene>
    <name evidence="1" type="ORF">Q5Y73_19650</name>
</gene>
<organism evidence="1 2">
    <name type="scientific">Chengkuizengella axinellae</name>
    <dbReference type="NCBI Taxonomy" id="3064388"/>
    <lineage>
        <taxon>Bacteria</taxon>
        <taxon>Bacillati</taxon>
        <taxon>Bacillota</taxon>
        <taxon>Bacilli</taxon>
        <taxon>Bacillales</taxon>
        <taxon>Paenibacillaceae</taxon>
        <taxon>Chengkuizengella</taxon>
    </lineage>
</organism>
<reference evidence="1 2" key="1">
    <citation type="submission" date="2023-08" db="EMBL/GenBank/DDBJ databases">
        <authorList>
            <person name="Park J.-S."/>
        </authorList>
    </citation>
    <scope>NUCLEOTIDE SEQUENCE [LARGE SCALE GENOMIC DNA]</scope>
    <source>
        <strain evidence="1 2">2205SS18-9</strain>
    </source>
</reference>